<keyword evidence="5 10" id="KW-0547">Nucleotide-binding</keyword>
<dbReference type="InterPro" id="IPR020568">
    <property type="entry name" value="Ribosomal_Su5_D2-typ_SF"/>
</dbReference>
<dbReference type="HAMAP" id="MF_00061">
    <property type="entry name" value="IspE"/>
    <property type="match status" value="1"/>
</dbReference>
<organism evidence="13 14">
    <name type="scientific">Fulvimarina endophytica</name>
    <dbReference type="NCBI Taxonomy" id="2293836"/>
    <lineage>
        <taxon>Bacteria</taxon>
        <taxon>Pseudomonadati</taxon>
        <taxon>Pseudomonadota</taxon>
        <taxon>Alphaproteobacteria</taxon>
        <taxon>Hyphomicrobiales</taxon>
        <taxon>Aurantimonadaceae</taxon>
        <taxon>Fulvimarina</taxon>
    </lineage>
</organism>
<keyword evidence="7 10" id="KW-0067">ATP-binding</keyword>
<dbReference type="OrthoDB" id="9809438at2"/>
<evidence type="ECO:0000256" key="2">
    <source>
        <dbReference type="ARBA" id="ARBA00012052"/>
    </source>
</evidence>
<dbReference type="Pfam" id="PF08544">
    <property type="entry name" value="GHMP_kinases_C"/>
    <property type="match status" value="1"/>
</dbReference>
<proteinExistence type="inferred from homology"/>
<evidence type="ECO:0000313" key="14">
    <source>
        <dbReference type="Proteomes" id="UP000264310"/>
    </source>
</evidence>
<dbReference type="SUPFAM" id="SSF55060">
    <property type="entry name" value="GHMP Kinase, C-terminal domain"/>
    <property type="match status" value="1"/>
</dbReference>
<dbReference type="InterPro" id="IPR006204">
    <property type="entry name" value="GHMP_kinase_N_dom"/>
</dbReference>
<dbReference type="InterPro" id="IPR036554">
    <property type="entry name" value="GHMP_kinase_C_sf"/>
</dbReference>
<dbReference type="PIRSF" id="PIRSF010376">
    <property type="entry name" value="IspE"/>
    <property type="match status" value="1"/>
</dbReference>
<dbReference type="NCBIfam" id="TIGR00154">
    <property type="entry name" value="ispE"/>
    <property type="match status" value="1"/>
</dbReference>
<dbReference type="EMBL" id="QURL01000004">
    <property type="protein sequence ID" value="RFC63297.1"/>
    <property type="molecule type" value="Genomic_DNA"/>
</dbReference>
<evidence type="ECO:0000256" key="7">
    <source>
        <dbReference type="ARBA" id="ARBA00022840"/>
    </source>
</evidence>
<dbReference type="InterPro" id="IPR013750">
    <property type="entry name" value="GHMP_kinase_C_dom"/>
</dbReference>
<evidence type="ECO:0000313" key="13">
    <source>
        <dbReference type="EMBL" id="RFC63297.1"/>
    </source>
</evidence>
<comment type="caution">
    <text evidence="13">The sequence shown here is derived from an EMBL/GenBank/DDBJ whole genome shotgun (WGS) entry which is preliminary data.</text>
</comment>
<dbReference type="InterPro" id="IPR004424">
    <property type="entry name" value="IspE"/>
</dbReference>
<feature type="active site" evidence="10">
    <location>
        <position position="145"/>
    </location>
</feature>
<dbReference type="NCBIfam" id="NF011202">
    <property type="entry name" value="PRK14608.1"/>
    <property type="match status" value="1"/>
</dbReference>
<feature type="domain" description="GHMP kinase N-terminal" evidence="11">
    <location>
        <begin position="73"/>
        <end position="152"/>
    </location>
</feature>
<dbReference type="PANTHER" id="PTHR43527">
    <property type="entry name" value="4-DIPHOSPHOCYTIDYL-2-C-METHYL-D-ERYTHRITOL KINASE, CHLOROPLASTIC"/>
    <property type="match status" value="1"/>
</dbReference>
<evidence type="ECO:0000259" key="12">
    <source>
        <dbReference type="Pfam" id="PF08544"/>
    </source>
</evidence>
<dbReference type="Gene3D" id="3.30.230.10">
    <property type="match status" value="1"/>
</dbReference>
<comment type="pathway">
    <text evidence="10">Isoprenoid biosynthesis; isopentenyl diphosphate biosynthesis via DXP pathway; isopentenyl diphosphate from 1-deoxy-D-xylulose 5-phosphate: step 3/6.</text>
</comment>
<keyword evidence="6 10" id="KW-0418">Kinase</keyword>
<keyword evidence="4 10" id="KW-0808">Transferase</keyword>
<sequence length="290" mass="30499">MQDDELAGTLLAPAKVNLALHVTGRRADGYHLLETLVVFPRAIADRIEIEPADRDLLTVTGEFREGVPTDRGNIVLKALDLCRAQAGELGIGVPPLSITLEKNLPHGAGIGGGSADAAALLSHLARLDPALGERLASLSAGLGADVPMCMAGSPQVARGIGDELEPVALSAGFGILLVNPRRPVPTPAVFKALVNRSNTPLPAMPPKGFGTTEALLNWLKATRNDLQETAVSIEGAIAEAIGAIEREDALLARMSGSGATVFGLFETPEIARDRAERLRASRPDWWIRAA</sequence>
<dbReference type="GO" id="GO:0019288">
    <property type="term" value="P:isopentenyl diphosphate biosynthetic process, methylerythritol 4-phosphate pathway"/>
    <property type="evidence" value="ECO:0007669"/>
    <property type="project" value="UniProtKB-UniRule"/>
</dbReference>
<evidence type="ECO:0000256" key="5">
    <source>
        <dbReference type="ARBA" id="ARBA00022741"/>
    </source>
</evidence>
<dbReference type="GO" id="GO:0050515">
    <property type="term" value="F:4-(cytidine 5'-diphospho)-2-C-methyl-D-erythritol kinase activity"/>
    <property type="evidence" value="ECO:0007669"/>
    <property type="project" value="UniProtKB-UniRule"/>
</dbReference>
<dbReference type="RefSeq" id="WP_116683026.1">
    <property type="nucleotide sequence ID" value="NZ_QURL01000004.1"/>
</dbReference>
<protein>
    <recommendedName>
        <fullName evidence="3 10">4-diphosphocytidyl-2-C-methyl-D-erythritol kinase</fullName>
        <shortName evidence="10">CMK</shortName>
        <ecNumber evidence="2 10">2.7.1.148</ecNumber>
    </recommendedName>
    <alternativeName>
        <fullName evidence="9 10">4-(cytidine-5'-diphospho)-2-C-methyl-D-erythritol kinase</fullName>
    </alternativeName>
</protein>
<dbReference type="AlphaFoldDB" id="A0A371X254"/>
<feature type="active site" evidence="10">
    <location>
        <position position="15"/>
    </location>
</feature>
<evidence type="ECO:0000256" key="6">
    <source>
        <dbReference type="ARBA" id="ARBA00022777"/>
    </source>
</evidence>
<keyword evidence="14" id="KW-1185">Reference proteome</keyword>
<dbReference type="UniPathway" id="UPA00056">
    <property type="reaction ID" value="UER00094"/>
</dbReference>
<feature type="binding site" evidence="10">
    <location>
        <begin position="105"/>
        <end position="115"/>
    </location>
    <ligand>
        <name>ATP</name>
        <dbReference type="ChEBI" id="CHEBI:30616"/>
    </ligand>
</feature>
<dbReference type="PANTHER" id="PTHR43527:SF2">
    <property type="entry name" value="4-DIPHOSPHOCYTIDYL-2-C-METHYL-D-ERYTHRITOL KINASE, CHLOROPLASTIC"/>
    <property type="match status" value="1"/>
</dbReference>
<name>A0A371X254_9HYPH</name>
<comment type="catalytic activity">
    <reaction evidence="10">
        <text>4-CDP-2-C-methyl-D-erythritol + ATP = 4-CDP-2-C-methyl-D-erythritol 2-phosphate + ADP + H(+)</text>
        <dbReference type="Rhea" id="RHEA:18437"/>
        <dbReference type="ChEBI" id="CHEBI:15378"/>
        <dbReference type="ChEBI" id="CHEBI:30616"/>
        <dbReference type="ChEBI" id="CHEBI:57823"/>
        <dbReference type="ChEBI" id="CHEBI:57919"/>
        <dbReference type="ChEBI" id="CHEBI:456216"/>
        <dbReference type="EC" id="2.7.1.148"/>
    </reaction>
</comment>
<dbReference type="GO" id="GO:0005524">
    <property type="term" value="F:ATP binding"/>
    <property type="evidence" value="ECO:0007669"/>
    <property type="project" value="UniProtKB-UniRule"/>
</dbReference>
<evidence type="ECO:0000256" key="9">
    <source>
        <dbReference type="ARBA" id="ARBA00032554"/>
    </source>
</evidence>
<evidence type="ECO:0000256" key="1">
    <source>
        <dbReference type="ARBA" id="ARBA00009684"/>
    </source>
</evidence>
<dbReference type="InterPro" id="IPR014721">
    <property type="entry name" value="Ribsml_uS5_D2-typ_fold_subgr"/>
</dbReference>
<reference evidence="13 14" key="1">
    <citation type="submission" date="2018-08" db="EMBL/GenBank/DDBJ databases">
        <title>Fulvimarina sp. 85, whole genome shotgun sequence.</title>
        <authorList>
            <person name="Tuo L."/>
        </authorList>
    </citation>
    <scope>NUCLEOTIDE SEQUENCE [LARGE SCALE GENOMIC DNA]</scope>
    <source>
        <strain evidence="13 14">85</strain>
    </source>
</reference>
<feature type="domain" description="GHMP kinase C-terminal" evidence="12">
    <location>
        <begin position="215"/>
        <end position="280"/>
    </location>
</feature>
<dbReference type="EC" id="2.7.1.148" evidence="2 10"/>
<accession>A0A371X254</accession>
<evidence type="ECO:0000259" key="11">
    <source>
        <dbReference type="Pfam" id="PF00288"/>
    </source>
</evidence>
<dbReference type="GO" id="GO:0016114">
    <property type="term" value="P:terpenoid biosynthetic process"/>
    <property type="evidence" value="ECO:0007669"/>
    <property type="project" value="UniProtKB-UniRule"/>
</dbReference>
<dbReference type="Gene3D" id="3.30.70.890">
    <property type="entry name" value="GHMP kinase, C-terminal domain"/>
    <property type="match status" value="1"/>
</dbReference>
<gene>
    <name evidence="10" type="primary">ispE</name>
    <name evidence="13" type="ORF">DYI37_09560</name>
</gene>
<evidence type="ECO:0000256" key="8">
    <source>
        <dbReference type="ARBA" id="ARBA00023229"/>
    </source>
</evidence>
<dbReference type="SUPFAM" id="SSF54211">
    <property type="entry name" value="Ribosomal protein S5 domain 2-like"/>
    <property type="match status" value="1"/>
</dbReference>
<keyword evidence="8 10" id="KW-0414">Isoprene biosynthesis</keyword>
<evidence type="ECO:0000256" key="3">
    <source>
        <dbReference type="ARBA" id="ARBA00017473"/>
    </source>
</evidence>
<evidence type="ECO:0000256" key="4">
    <source>
        <dbReference type="ARBA" id="ARBA00022679"/>
    </source>
</evidence>
<dbReference type="Pfam" id="PF00288">
    <property type="entry name" value="GHMP_kinases_N"/>
    <property type="match status" value="1"/>
</dbReference>
<comment type="similarity">
    <text evidence="1 10">Belongs to the GHMP kinase family. IspE subfamily.</text>
</comment>
<comment type="function">
    <text evidence="10">Catalyzes the phosphorylation of the position 2 hydroxy group of 4-diphosphocytidyl-2C-methyl-D-erythritol.</text>
</comment>
<evidence type="ECO:0000256" key="10">
    <source>
        <dbReference type="HAMAP-Rule" id="MF_00061"/>
    </source>
</evidence>
<dbReference type="Proteomes" id="UP000264310">
    <property type="component" value="Unassembled WGS sequence"/>
</dbReference>